<gene>
    <name evidence="2" type="ORF">SDC9_40532</name>
</gene>
<dbReference type="PANTHER" id="PTHR40763">
    <property type="entry name" value="MEMBRANE PROTEIN-RELATED"/>
    <property type="match status" value="1"/>
</dbReference>
<dbReference type="AlphaFoldDB" id="A0A644VSK8"/>
<evidence type="ECO:0000313" key="2">
    <source>
        <dbReference type="EMBL" id="MPL94379.1"/>
    </source>
</evidence>
<protein>
    <recommendedName>
        <fullName evidence="1">DUF1707 domain-containing protein</fullName>
    </recommendedName>
</protein>
<dbReference type="EMBL" id="VSSQ01000426">
    <property type="protein sequence ID" value="MPL94379.1"/>
    <property type="molecule type" value="Genomic_DNA"/>
</dbReference>
<organism evidence="2">
    <name type="scientific">bioreactor metagenome</name>
    <dbReference type="NCBI Taxonomy" id="1076179"/>
    <lineage>
        <taxon>unclassified sequences</taxon>
        <taxon>metagenomes</taxon>
        <taxon>ecological metagenomes</taxon>
    </lineage>
</organism>
<feature type="domain" description="DUF1707" evidence="1">
    <location>
        <begin position="19"/>
        <end position="62"/>
    </location>
</feature>
<dbReference type="InterPro" id="IPR012551">
    <property type="entry name" value="DUF1707_SHOCT-like"/>
</dbReference>
<evidence type="ECO:0000259" key="1">
    <source>
        <dbReference type="Pfam" id="PF08044"/>
    </source>
</evidence>
<proteinExistence type="predicted"/>
<dbReference type="PANTHER" id="PTHR40763:SF5">
    <property type="entry name" value="MEMBRANE PROTEIN"/>
    <property type="match status" value="1"/>
</dbReference>
<name>A0A644VSK8_9ZZZZ</name>
<comment type="caution">
    <text evidence="2">The sequence shown here is derived from an EMBL/GenBank/DDBJ whole genome shotgun (WGS) entry which is preliminary data.</text>
</comment>
<dbReference type="Pfam" id="PF08044">
    <property type="entry name" value="DUF1707"/>
    <property type="match status" value="1"/>
</dbReference>
<sequence>MSIENNIDRPQKVIKHKDIIIEQLQDAFASGNLVLDEFEFRISKAEKAYEIAELDSLVIDLPKTGTNTEITEAETIKCNMSTKNLVGTILKTRKLNIEASMSTITINYLEEELIKGIQEINVQMNMSNLVLYLPDDVVVENNLSENMITFKEYRNKYYDSKNAKTLIKITGTARMTTIKVKRKKYWFFSKKKKHLE</sequence>
<accession>A0A644VSK8</accession>
<reference evidence="2" key="1">
    <citation type="submission" date="2019-08" db="EMBL/GenBank/DDBJ databases">
        <authorList>
            <person name="Kucharzyk K."/>
            <person name="Murdoch R.W."/>
            <person name="Higgins S."/>
            <person name="Loffler F."/>
        </authorList>
    </citation>
    <scope>NUCLEOTIDE SEQUENCE</scope>
</reference>